<feature type="transmembrane region" description="Helical" evidence="1">
    <location>
        <begin position="19"/>
        <end position="36"/>
    </location>
</feature>
<feature type="domain" description="AsmA" evidence="2">
    <location>
        <begin position="197"/>
        <end position="551"/>
    </location>
</feature>
<accession>A0A7W8D5D4</accession>
<keyword evidence="4" id="KW-1185">Reference proteome</keyword>
<gene>
    <name evidence="3" type="ORF">HNQ52_001767</name>
</gene>
<protein>
    <recommendedName>
        <fullName evidence="2">AsmA domain-containing protein</fullName>
    </recommendedName>
</protein>
<evidence type="ECO:0000313" key="3">
    <source>
        <dbReference type="EMBL" id="MBB5208225.1"/>
    </source>
</evidence>
<dbReference type="EMBL" id="JACHHP010000003">
    <property type="protein sequence ID" value="MBB5208225.1"/>
    <property type="molecule type" value="Genomic_DNA"/>
</dbReference>
<dbReference type="InterPro" id="IPR007844">
    <property type="entry name" value="AsmA"/>
</dbReference>
<reference evidence="3 4" key="1">
    <citation type="submission" date="2020-08" db="EMBL/GenBank/DDBJ databases">
        <title>Genomic Encyclopedia of Type Strains, Phase IV (KMG-IV): sequencing the most valuable type-strain genomes for metagenomic binning, comparative biology and taxonomic classification.</title>
        <authorList>
            <person name="Goeker M."/>
        </authorList>
    </citation>
    <scope>NUCLEOTIDE SEQUENCE [LARGE SCALE GENOMIC DNA]</scope>
    <source>
        <strain evidence="3 4">DSM 24163</strain>
    </source>
</reference>
<dbReference type="GO" id="GO:0005886">
    <property type="term" value="C:plasma membrane"/>
    <property type="evidence" value="ECO:0007669"/>
    <property type="project" value="TreeGrafter"/>
</dbReference>
<evidence type="ECO:0000256" key="1">
    <source>
        <dbReference type="SAM" id="Phobius"/>
    </source>
</evidence>
<feature type="domain" description="AsmA" evidence="2">
    <location>
        <begin position="19"/>
        <end position="137"/>
    </location>
</feature>
<dbReference type="Pfam" id="PF05170">
    <property type="entry name" value="AsmA"/>
    <property type="match status" value="2"/>
</dbReference>
<dbReference type="GO" id="GO:0090313">
    <property type="term" value="P:regulation of protein targeting to membrane"/>
    <property type="evidence" value="ECO:0007669"/>
    <property type="project" value="TreeGrafter"/>
</dbReference>
<dbReference type="Proteomes" id="UP000521199">
    <property type="component" value="Unassembled WGS sequence"/>
</dbReference>
<dbReference type="AlphaFoldDB" id="A0A7W8D5D4"/>
<keyword evidence="1" id="KW-1133">Transmembrane helix</keyword>
<evidence type="ECO:0000259" key="2">
    <source>
        <dbReference type="Pfam" id="PF05170"/>
    </source>
</evidence>
<keyword evidence="1" id="KW-0472">Membrane</keyword>
<sequence length="657" mass="70950">MPVIHPTDRPASRARHRGIVVLVVVALLLVLLWWLWDWNWFKRPIERRVEAATGREFRIDGDLDVDLGWTPTIRADGLRLANAPWSSDETMASVERLEFRIDLWPLFRGDIVLPSVRLRAPRLLLERNDALEANWDFGDGAVGKNEPVELPTVRALAIEDGELIVREAALATNLRLAVRSGTPEGDDALAPLLLDGDGTYRNAPFTLEGRVESPLQLQDAERPYRVALAADAGTTHATASGALYSPLQFHDFDVQFALRGADLADLYPLLGIALPQTPPYALDGRLQRDGTTWYYRGFDGTVGDSDLAGDVVVETATPRPLFTAKLTSRVLDFDDLAGFLGLPPSAGDGESASPDQAAETAQLAAQDKVLPQQPYRLEKLRAMDADVTLDAARVTAPPLPIESLSGHLTLADGLLTLEPLTLHAAGGRVESFVTLDASRDPIVTDARISLRRLELPKLFPDAELAKDSTGRIGGRVTLKGTGNSIAQMLGTSDGEIGMVMGRGRISNLLLELAGLDLQEALRFLLGKDRVIPVRCAYADFAVADGVMQTRQFAFDTTDTVLYAEGSVSLREETFDLTLRPQPKDKSLVSLRSPLRVAGTFRDPSVRPKAGPLALRGAAAALLYSVAPPAILLALLETGPGEDSDCGRPASAGANPTG</sequence>
<comment type="caution">
    <text evidence="3">The sequence shown here is derived from an EMBL/GenBank/DDBJ whole genome shotgun (WGS) entry which is preliminary data.</text>
</comment>
<dbReference type="InterPro" id="IPR052894">
    <property type="entry name" value="AsmA-related"/>
</dbReference>
<dbReference type="PANTHER" id="PTHR30441">
    <property type="entry name" value="DUF748 DOMAIN-CONTAINING PROTEIN"/>
    <property type="match status" value="1"/>
</dbReference>
<keyword evidence="1" id="KW-0812">Transmembrane</keyword>
<proteinExistence type="predicted"/>
<evidence type="ECO:0000313" key="4">
    <source>
        <dbReference type="Proteomes" id="UP000521199"/>
    </source>
</evidence>
<organism evidence="3 4">
    <name type="scientific">Chiayiivirga flava</name>
    <dbReference type="NCBI Taxonomy" id="659595"/>
    <lineage>
        <taxon>Bacteria</taxon>
        <taxon>Pseudomonadati</taxon>
        <taxon>Pseudomonadota</taxon>
        <taxon>Gammaproteobacteria</taxon>
        <taxon>Lysobacterales</taxon>
        <taxon>Lysobacteraceae</taxon>
        <taxon>Chiayiivirga</taxon>
    </lineage>
</organism>
<name>A0A7W8D5D4_9GAMM</name>
<dbReference type="RefSeq" id="WP_183960767.1">
    <property type="nucleotide sequence ID" value="NZ_JACHHP010000003.1"/>
</dbReference>
<dbReference type="PANTHER" id="PTHR30441:SF9">
    <property type="entry name" value="ASMA FAMILY PROTEIN YHJG"/>
    <property type="match status" value="1"/>
</dbReference>